<dbReference type="InterPro" id="IPR009784">
    <property type="entry name" value="DUF1349"/>
</dbReference>
<dbReference type="PANTHER" id="PTHR35332:SF2">
    <property type="entry name" value="REGULATION OF ENOLASE PROTEIN 1"/>
    <property type="match status" value="1"/>
</dbReference>
<evidence type="ECO:0000313" key="3">
    <source>
        <dbReference type="Proteomes" id="UP000235371"/>
    </source>
</evidence>
<dbReference type="PANTHER" id="PTHR35332">
    <property type="entry name" value="REGULATION OF ENOLASE PROTEIN 1"/>
    <property type="match status" value="1"/>
</dbReference>
<dbReference type="GeneID" id="36590133"/>
<dbReference type="AlphaFoldDB" id="A0A2J6SJD7"/>
<dbReference type="Proteomes" id="UP000235371">
    <property type="component" value="Unassembled WGS sequence"/>
</dbReference>
<dbReference type="EMBL" id="KZ613913">
    <property type="protein sequence ID" value="PMD50884.1"/>
    <property type="molecule type" value="Genomic_DNA"/>
</dbReference>
<proteinExistence type="predicted"/>
<name>A0A2J6SJD7_9HELO</name>
<protein>
    <submittedName>
        <fullName evidence="2">Uncharacterized protein</fullName>
    </submittedName>
</protein>
<dbReference type="Pfam" id="PF07081">
    <property type="entry name" value="DUF1349"/>
    <property type="match status" value="1"/>
</dbReference>
<accession>A0A2J6SJD7</accession>
<organism evidence="2 3">
    <name type="scientific">Hyaloscypha bicolor E</name>
    <dbReference type="NCBI Taxonomy" id="1095630"/>
    <lineage>
        <taxon>Eukaryota</taxon>
        <taxon>Fungi</taxon>
        <taxon>Dikarya</taxon>
        <taxon>Ascomycota</taxon>
        <taxon>Pezizomycotina</taxon>
        <taxon>Leotiomycetes</taxon>
        <taxon>Helotiales</taxon>
        <taxon>Hyaloscyphaceae</taxon>
        <taxon>Hyaloscypha</taxon>
        <taxon>Hyaloscypha bicolor</taxon>
    </lineage>
</organism>
<evidence type="ECO:0000256" key="1">
    <source>
        <dbReference type="SAM" id="MobiDB-lite"/>
    </source>
</evidence>
<dbReference type="OrthoDB" id="42525at2759"/>
<dbReference type="InParanoid" id="A0A2J6SJD7"/>
<sequence length="208" mass="23706">MASSSHLPWSRFKAAEPAPSSDRTSFTLSPTTSFPTDVWRKPGPPEVKTFNAPIMYKTIPLSAFKRARVTISGNWSRLYDQGGLAIVLQDPKIILDTDRKWVKTGIEFYQEEAYVGTVAADRWADWSLLQVGIKEGKMVTLEMERDTEADTLWVYVIDGKRRHPIREVTWILSEPDVQAWVGVYAASPKPDEKELEVKFEGWELEVTE</sequence>
<evidence type="ECO:0000313" key="2">
    <source>
        <dbReference type="EMBL" id="PMD50884.1"/>
    </source>
</evidence>
<keyword evidence="3" id="KW-1185">Reference proteome</keyword>
<dbReference type="FunCoup" id="A0A2J6SJD7">
    <property type="interactions" value="23"/>
</dbReference>
<dbReference type="RefSeq" id="XP_024727788.1">
    <property type="nucleotide sequence ID" value="XM_024882056.1"/>
</dbReference>
<dbReference type="Gene3D" id="2.60.120.200">
    <property type="match status" value="1"/>
</dbReference>
<dbReference type="STRING" id="1095630.A0A2J6SJD7"/>
<feature type="region of interest" description="Disordered" evidence="1">
    <location>
        <begin position="1"/>
        <end position="29"/>
    </location>
</feature>
<gene>
    <name evidence="2" type="ORF">K444DRAFT_622220</name>
</gene>
<reference evidence="2 3" key="1">
    <citation type="submission" date="2016-04" db="EMBL/GenBank/DDBJ databases">
        <title>A degradative enzymes factory behind the ericoid mycorrhizal symbiosis.</title>
        <authorList>
            <consortium name="DOE Joint Genome Institute"/>
            <person name="Martino E."/>
            <person name="Morin E."/>
            <person name="Grelet G."/>
            <person name="Kuo A."/>
            <person name="Kohler A."/>
            <person name="Daghino S."/>
            <person name="Barry K."/>
            <person name="Choi C."/>
            <person name="Cichocki N."/>
            <person name="Clum A."/>
            <person name="Copeland A."/>
            <person name="Hainaut M."/>
            <person name="Haridas S."/>
            <person name="Labutti K."/>
            <person name="Lindquist E."/>
            <person name="Lipzen A."/>
            <person name="Khouja H.-R."/>
            <person name="Murat C."/>
            <person name="Ohm R."/>
            <person name="Olson A."/>
            <person name="Spatafora J."/>
            <person name="Veneault-Fourrey C."/>
            <person name="Henrissat B."/>
            <person name="Grigoriev I."/>
            <person name="Martin F."/>
            <person name="Perotto S."/>
        </authorList>
    </citation>
    <scope>NUCLEOTIDE SEQUENCE [LARGE SCALE GENOMIC DNA]</scope>
    <source>
        <strain evidence="2 3">E</strain>
    </source>
</reference>